<sequence>MGWSSSAASQSSKRKAVILETMPPVRSSKNMTAELPCTCSQQTLAGTAATEIRGLMPGLPGPISEMVSISLSFSLATILPQEPKHFDLS</sequence>
<gene>
    <name evidence="1" type="ORF">N657DRAFT_705564</name>
</gene>
<evidence type="ECO:0000313" key="1">
    <source>
        <dbReference type="EMBL" id="KAK4119971.1"/>
    </source>
</evidence>
<reference evidence="1" key="2">
    <citation type="submission" date="2023-05" db="EMBL/GenBank/DDBJ databases">
        <authorList>
            <consortium name="Lawrence Berkeley National Laboratory"/>
            <person name="Steindorff A."/>
            <person name="Hensen N."/>
            <person name="Bonometti L."/>
            <person name="Westerberg I."/>
            <person name="Brannstrom I.O."/>
            <person name="Guillou S."/>
            <person name="Cros-Aarteil S."/>
            <person name="Calhoun S."/>
            <person name="Haridas S."/>
            <person name="Kuo A."/>
            <person name="Mondo S."/>
            <person name="Pangilinan J."/>
            <person name="Riley R."/>
            <person name="Labutti K."/>
            <person name="Andreopoulos B."/>
            <person name="Lipzen A."/>
            <person name="Chen C."/>
            <person name="Yanf M."/>
            <person name="Daum C."/>
            <person name="Ng V."/>
            <person name="Clum A."/>
            <person name="Ohm R."/>
            <person name="Martin F."/>
            <person name="Silar P."/>
            <person name="Natvig D."/>
            <person name="Lalanne C."/>
            <person name="Gautier V."/>
            <person name="Ament-Velasquez S.L."/>
            <person name="Kruys A."/>
            <person name="Hutchinson M.I."/>
            <person name="Powell A.J."/>
            <person name="Barry K."/>
            <person name="Miller A.N."/>
            <person name="Grigoriev I.V."/>
            <person name="Debuchy R."/>
            <person name="Gladieux P."/>
            <person name="Thoren M.H."/>
            <person name="Johannesson H."/>
        </authorList>
    </citation>
    <scope>NUCLEOTIDE SEQUENCE</scope>
    <source>
        <strain evidence="1">CBS 731.68</strain>
    </source>
</reference>
<comment type="caution">
    <text evidence="1">The sequence shown here is derived from an EMBL/GenBank/DDBJ whole genome shotgun (WGS) entry which is preliminary data.</text>
</comment>
<name>A0AAN6TTZ0_9PEZI</name>
<accession>A0AAN6TTZ0</accession>
<organism evidence="1 2">
    <name type="scientific">Parathielavia appendiculata</name>
    <dbReference type="NCBI Taxonomy" id="2587402"/>
    <lineage>
        <taxon>Eukaryota</taxon>
        <taxon>Fungi</taxon>
        <taxon>Dikarya</taxon>
        <taxon>Ascomycota</taxon>
        <taxon>Pezizomycotina</taxon>
        <taxon>Sordariomycetes</taxon>
        <taxon>Sordariomycetidae</taxon>
        <taxon>Sordariales</taxon>
        <taxon>Chaetomiaceae</taxon>
        <taxon>Parathielavia</taxon>
    </lineage>
</organism>
<dbReference type="Proteomes" id="UP001302602">
    <property type="component" value="Unassembled WGS sequence"/>
</dbReference>
<keyword evidence="2" id="KW-1185">Reference proteome</keyword>
<dbReference type="EMBL" id="MU853242">
    <property type="protein sequence ID" value="KAK4119971.1"/>
    <property type="molecule type" value="Genomic_DNA"/>
</dbReference>
<reference evidence="1" key="1">
    <citation type="journal article" date="2023" name="Mol. Phylogenet. Evol.">
        <title>Genome-scale phylogeny and comparative genomics of the fungal order Sordariales.</title>
        <authorList>
            <person name="Hensen N."/>
            <person name="Bonometti L."/>
            <person name="Westerberg I."/>
            <person name="Brannstrom I.O."/>
            <person name="Guillou S."/>
            <person name="Cros-Aarteil S."/>
            <person name="Calhoun S."/>
            <person name="Haridas S."/>
            <person name="Kuo A."/>
            <person name="Mondo S."/>
            <person name="Pangilinan J."/>
            <person name="Riley R."/>
            <person name="LaButti K."/>
            <person name="Andreopoulos B."/>
            <person name="Lipzen A."/>
            <person name="Chen C."/>
            <person name="Yan M."/>
            <person name="Daum C."/>
            <person name="Ng V."/>
            <person name="Clum A."/>
            <person name="Steindorff A."/>
            <person name="Ohm R.A."/>
            <person name="Martin F."/>
            <person name="Silar P."/>
            <person name="Natvig D.O."/>
            <person name="Lalanne C."/>
            <person name="Gautier V."/>
            <person name="Ament-Velasquez S.L."/>
            <person name="Kruys A."/>
            <person name="Hutchinson M.I."/>
            <person name="Powell A.J."/>
            <person name="Barry K."/>
            <person name="Miller A.N."/>
            <person name="Grigoriev I.V."/>
            <person name="Debuchy R."/>
            <person name="Gladieux P."/>
            <person name="Hiltunen Thoren M."/>
            <person name="Johannesson H."/>
        </authorList>
    </citation>
    <scope>NUCLEOTIDE SEQUENCE</scope>
    <source>
        <strain evidence="1">CBS 731.68</strain>
    </source>
</reference>
<proteinExistence type="predicted"/>
<dbReference type="AlphaFoldDB" id="A0AAN6TTZ0"/>
<evidence type="ECO:0000313" key="2">
    <source>
        <dbReference type="Proteomes" id="UP001302602"/>
    </source>
</evidence>
<protein>
    <submittedName>
        <fullName evidence="1">Uncharacterized protein</fullName>
    </submittedName>
</protein>